<dbReference type="EMBL" id="JAMQGP010000008">
    <property type="protein sequence ID" value="MCM2681104.1"/>
    <property type="molecule type" value="Genomic_DNA"/>
</dbReference>
<dbReference type="CDD" id="cd16282">
    <property type="entry name" value="metallo-hydrolase-like_MBL-fold"/>
    <property type="match status" value="1"/>
</dbReference>
<dbReference type="InterPro" id="IPR001279">
    <property type="entry name" value="Metallo-B-lactamas"/>
</dbReference>
<gene>
    <name evidence="4" type="ORF">NAF29_15725</name>
</gene>
<dbReference type="Proteomes" id="UP001165393">
    <property type="component" value="Unassembled WGS sequence"/>
</dbReference>
<feature type="domain" description="Metallo-beta-lactamase" evidence="3">
    <location>
        <begin position="49"/>
        <end position="223"/>
    </location>
</feature>
<dbReference type="GO" id="GO:0017001">
    <property type="term" value="P:antibiotic catabolic process"/>
    <property type="evidence" value="ECO:0007669"/>
    <property type="project" value="UniProtKB-ARBA"/>
</dbReference>
<dbReference type="PANTHER" id="PTHR42951">
    <property type="entry name" value="METALLO-BETA-LACTAMASE DOMAIN-CONTAINING"/>
    <property type="match status" value="1"/>
</dbReference>
<dbReference type="Gene3D" id="3.60.15.10">
    <property type="entry name" value="Ribonuclease Z/Hydroxyacylglutathione hydrolase-like"/>
    <property type="match status" value="1"/>
</dbReference>
<evidence type="ECO:0000256" key="1">
    <source>
        <dbReference type="ARBA" id="ARBA00005250"/>
    </source>
</evidence>
<accession>A0AA41WB17</accession>
<dbReference type="Pfam" id="PF00753">
    <property type="entry name" value="Lactamase_B"/>
    <property type="match status" value="1"/>
</dbReference>
<dbReference type="SUPFAM" id="SSF56281">
    <property type="entry name" value="Metallo-hydrolase/oxidoreductase"/>
    <property type="match status" value="1"/>
</dbReference>
<name>A0AA41WB17_9GAMM</name>
<reference evidence="4 5" key="1">
    <citation type="journal article" date="2013" name="Antonie Van Leeuwenhoek">
        <title>Echinimonas agarilytica gen. nov., sp. nov., a new gammaproteobacterium isolated from the sea urchin Strongylocentrotus intermedius.</title>
        <authorList>
            <person name="Nedashkovskaya O.I."/>
            <person name="Stenkova A.M."/>
            <person name="Zhukova N.V."/>
            <person name="Van Trappen S."/>
            <person name="Lee J.S."/>
            <person name="Kim S.B."/>
        </authorList>
    </citation>
    <scope>NUCLEOTIDE SEQUENCE [LARGE SCALE GENOMIC DNA]</scope>
    <source>
        <strain evidence="4 5">KMM 6351</strain>
    </source>
</reference>
<evidence type="ECO:0000259" key="3">
    <source>
        <dbReference type="SMART" id="SM00849"/>
    </source>
</evidence>
<evidence type="ECO:0000313" key="4">
    <source>
        <dbReference type="EMBL" id="MCM2681104.1"/>
    </source>
</evidence>
<feature type="chain" id="PRO_5041261909" evidence="2">
    <location>
        <begin position="30"/>
        <end position="290"/>
    </location>
</feature>
<comment type="caution">
    <text evidence="4">The sequence shown here is derived from an EMBL/GenBank/DDBJ whole genome shotgun (WGS) entry which is preliminary data.</text>
</comment>
<feature type="signal peptide" evidence="2">
    <location>
        <begin position="1"/>
        <end position="29"/>
    </location>
</feature>
<dbReference type="RefSeq" id="WP_251262574.1">
    <property type="nucleotide sequence ID" value="NZ_JAMQGP010000008.1"/>
</dbReference>
<sequence>MVKPRLFRTIQHLALIISLSIMASTFANADQPVTVTHLAGSVHMLEGKGGNIGISAGEDGFILIDDQFADMAAPIEAALKPLSNGKRFYVVNTHYHADHTGGNAHFSTTRNATVFAHNNVMIRLQNDDKTSPEALPVVTYKDGVSLHLNNEIIHVRHLSAGHTDGDSIVYFERTDILHTGDLFFNGMFPYIDLSSGGDVRGYSANVHSLIERVDIDTKIIPGHGPQATRKDLEKFANMIDQSISWMEHQKSKKLSLEQIQSGDKPDWFAQWSWNFIPTERWVTTLYEGIE</sequence>
<comment type="similarity">
    <text evidence="1">Belongs to the metallo-beta-lactamase superfamily. Class-B beta-lactamase family.</text>
</comment>
<organism evidence="4 5">
    <name type="scientific">Echinimonas agarilytica</name>
    <dbReference type="NCBI Taxonomy" id="1215918"/>
    <lineage>
        <taxon>Bacteria</taxon>
        <taxon>Pseudomonadati</taxon>
        <taxon>Pseudomonadota</taxon>
        <taxon>Gammaproteobacteria</taxon>
        <taxon>Alteromonadales</taxon>
        <taxon>Echinimonadaceae</taxon>
        <taxon>Echinimonas</taxon>
    </lineage>
</organism>
<proteinExistence type="inferred from homology"/>
<dbReference type="AlphaFoldDB" id="A0AA41WB17"/>
<keyword evidence="2" id="KW-0732">Signal</keyword>
<dbReference type="InterPro" id="IPR050855">
    <property type="entry name" value="NDM-1-like"/>
</dbReference>
<keyword evidence="5" id="KW-1185">Reference proteome</keyword>
<dbReference type="SMART" id="SM00849">
    <property type="entry name" value="Lactamase_B"/>
    <property type="match status" value="1"/>
</dbReference>
<evidence type="ECO:0000256" key="2">
    <source>
        <dbReference type="SAM" id="SignalP"/>
    </source>
</evidence>
<protein>
    <submittedName>
        <fullName evidence="4">MBL fold metallo-hydrolase</fullName>
    </submittedName>
</protein>
<dbReference type="PANTHER" id="PTHR42951:SF4">
    <property type="entry name" value="ACYL-COENZYME A THIOESTERASE MBLAC2"/>
    <property type="match status" value="1"/>
</dbReference>
<dbReference type="InterPro" id="IPR036866">
    <property type="entry name" value="RibonucZ/Hydroxyglut_hydro"/>
</dbReference>
<evidence type="ECO:0000313" key="5">
    <source>
        <dbReference type="Proteomes" id="UP001165393"/>
    </source>
</evidence>